<dbReference type="SMART" id="SM00065">
    <property type="entry name" value="GAF"/>
    <property type="match status" value="1"/>
</dbReference>
<keyword evidence="1" id="KW-0547">Nucleotide-binding</keyword>
<evidence type="ECO:0000256" key="2">
    <source>
        <dbReference type="ARBA" id="ARBA00022840"/>
    </source>
</evidence>
<dbReference type="Pfam" id="PF00158">
    <property type="entry name" value="Sigma54_activat"/>
    <property type="match status" value="1"/>
</dbReference>
<dbReference type="GO" id="GO:0003677">
    <property type="term" value="F:DNA binding"/>
    <property type="evidence" value="ECO:0007669"/>
    <property type="project" value="UniProtKB-KW"/>
</dbReference>
<dbReference type="CDD" id="cd00009">
    <property type="entry name" value="AAA"/>
    <property type="match status" value="1"/>
</dbReference>
<dbReference type="InterPro" id="IPR003593">
    <property type="entry name" value="AAA+_ATPase"/>
</dbReference>
<reference evidence="7" key="1">
    <citation type="submission" date="2020-09" db="EMBL/GenBank/DDBJ databases">
        <title>Desulfogranum mesoprofundum gen. nov., sp. nov., a novel mesophilic, sulfate-reducing chemolithoautotroph isolated from a deep-sea hydrothermal vent chimney in the Suiyo Seamount.</title>
        <authorList>
            <person name="Hashimoto Y."/>
            <person name="Nakagawa S."/>
        </authorList>
    </citation>
    <scope>NUCLEOTIDE SEQUENCE</scope>
    <source>
        <strain evidence="7">KT2</strain>
    </source>
</reference>
<dbReference type="InterPro" id="IPR003018">
    <property type="entry name" value="GAF"/>
</dbReference>
<gene>
    <name evidence="7" type="ORF">DGMP_39010</name>
</gene>
<keyword evidence="8" id="KW-1185">Reference proteome</keyword>
<dbReference type="PANTHER" id="PTHR32071">
    <property type="entry name" value="TRANSCRIPTIONAL REGULATORY PROTEIN"/>
    <property type="match status" value="1"/>
</dbReference>
<dbReference type="PROSITE" id="PS00676">
    <property type="entry name" value="SIGMA54_INTERACT_2"/>
    <property type="match status" value="1"/>
</dbReference>
<evidence type="ECO:0000313" key="8">
    <source>
        <dbReference type="Proteomes" id="UP000826725"/>
    </source>
</evidence>
<dbReference type="InterPro" id="IPR025662">
    <property type="entry name" value="Sigma_54_int_dom_ATP-bd_1"/>
</dbReference>
<sequence length="514" mass="57936">MDENLFFKKATLLICSSLDVEVALWRCFEFIRTYLPADAMYLNIYEPSISGIRYVAMADDRGGKKIGQSIKLPVGLIQAIESGRRLKDYLIINRPDDDPLGRIITTELQLKEYSFIALRLFIEGHRLGVIDLFAKGHNRFSEDHARLLAQLREPFAIAMANALKHQELLDLKESLVSDNRYLNSELISRAGDEVIGAETGLKDVMDKVIQIAHLKTTVLLFGETGTGKEVIANAIHRQSPRRDEPFIKVNCGAIPENLIDSELFGHEKGAFTGADSQKRGRFERANKGTIFLDEIGELPPWAQVRLLRVLQTQEIERVGGSPPIRLDIRVIAATHRNLEKMVEEGSFREDLWFRINMFPIFIPPLRARPGDIPLLASWFIKKKSKELGITPVPGIAPEALSNLTKQSWPGNVRELENVVERALIQHRHGPLYFHHPQKLSPVMENDFSLQVTPVPVPLDEVIRTHIIEALQAAKGKINGSDGAAAMLAIHPNTLRNKMKKLGIKFGRKVKRFSK</sequence>
<dbReference type="EMBL" id="AP024086">
    <property type="protein sequence ID" value="BCL63208.1"/>
    <property type="molecule type" value="Genomic_DNA"/>
</dbReference>
<dbReference type="SMART" id="SM00382">
    <property type="entry name" value="AAA"/>
    <property type="match status" value="1"/>
</dbReference>
<dbReference type="Pfam" id="PF25601">
    <property type="entry name" value="AAA_lid_14"/>
    <property type="match status" value="1"/>
</dbReference>
<dbReference type="GO" id="GO:0006355">
    <property type="term" value="P:regulation of DNA-templated transcription"/>
    <property type="evidence" value="ECO:0007669"/>
    <property type="project" value="InterPro"/>
</dbReference>
<evidence type="ECO:0000259" key="6">
    <source>
        <dbReference type="PROSITE" id="PS50045"/>
    </source>
</evidence>
<dbReference type="AlphaFoldDB" id="A0A8D5FKS3"/>
<dbReference type="FunFam" id="3.40.50.300:FF:000006">
    <property type="entry name" value="DNA-binding transcriptional regulator NtrC"/>
    <property type="match status" value="1"/>
</dbReference>
<dbReference type="InterPro" id="IPR002078">
    <property type="entry name" value="Sigma_54_int"/>
</dbReference>
<proteinExistence type="predicted"/>
<keyword evidence="4" id="KW-0238">DNA-binding</keyword>
<evidence type="ECO:0000313" key="7">
    <source>
        <dbReference type="EMBL" id="BCL63208.1"/>
    </source>
</evidence>
<dbReference type="PROSITE" id="PS00675">
    <property type="entry name" value="SIGMA54_INTERACT_1"/>
    <property type="match status" value="1"/>
</dbReference>
<keyword evidence="2" id="KW-0067">ATP-binding</keyword>
<keyword evidence="3" id="KW-0805">Transcription regulation</keyword>
<evidence type="ECO:0000256" key="5">
    <source>
        <dbReference type="ARBA" id="ARBA00023163"/>
    </source>
</evidence>
<protein>
    <submittedName>
        <fullName evidence="7">ATPase AAA</fullName>
    </submittedName>
</protein>
<dbReference type="PROSITE" id="PS00688">
    <property type="entry name" value="SIGMA54_INTERACT_3"/>
    <property type="match status" value="1"/>
</dbReference>
<evidence type="ECO:0000256" key="4">
    <source>
        <dbReference type="ARBA" id="ARBA00023125"/>
    </source>
</evidence>
<evidence type="ECO:0000256" key="1">
    <source>
        <dbReference type="ARBA" id="ARBA00022741"/>
    </source>
</evidence>
<organism evidence="7 8">
    <name type="scientific">Desulfomarina profundi</name>
    <dbReference type="NCBI Taxonomy" id="2772557"/>
    <lineage>
        <taxon>Bacteria</taxon>
        <taxon>Pseudomonadati</taxon>
        <taxon>Thermodesulfobacteriota</taxon>
        <taxon>Desulfobulbia</taxon>
        <taxon>Desulfobulbales</taxon>
        <taxon>Desulfobulbaceae</taxon>
        <taxon>Desulfomarina</taxon>
    </lineage>
</organism>
<dbReference type="Proteomes" id="UP000826725">
    <property type="component" value="Chromosome"/>
</dbReference>
<dbReference type="PANTHER" id="PTHR32071:SF117">
    <property type="entry name" value="PTS-DEPENDENT DIHYDROXYACETONE KINASE OPERON REGULATORY PROTEIN-RELATED"/>
    <property type="match status" value="1"/>
</dbReference>
<evidence type="ECO:0000256" key="3">
    <source>
        <dbReference type="ARBA" id="ARBA00023015"/>
    </source>
</evidence>
<dbReference type="RefSeq" id="WP_228855483.1">
    <property type="nucleotide sequence ID" value="NZ_AP024086.1"/>
</dbReference>
<accession>A0A8D5FKS3</accession>
<dbReference type="GO" id="GO:0005524">
    <property type="term" value="F:ATP binding"/>
    <property type="evidence" value="ECO:0007669"/>
    <property type="project" value="UniProtKB-KW"/>
</dbReference>
<dbReference type="KEGG" id="dbk:DGMP_39010"/>
<dbReference type="InterPro" id="IPR025944">
    <property type="entry name" value="Sigma_54_int_dom_CS"/>
</dbReference>
<feature type="domain" description="Sigma-54 factor interaction" evidence="6">
    <location>
        <begin position="194"/>
        <end position="424"/>
    </location>
</feature>
<dbReference type="InterPro" id="IPR058031">
    <property type="entry name" value="AAA_lid_NorR"/>
</dbReference>
<dbReference type="PROSITE" id="PS50045">
    <property type="entry name" value="SIGMA54_INTERACT_4"/>
    <property type="match status" value="1"/>
</dbReference>
<name>A0A8D5FKS3_9BACT</name>
<dbReference type="InterPro" id="IPR025943">
    <property type="entry name" value="Sigma_54_int_dom_ATP-bd_2"/>
</dbReference>
<keyword evidence="5" id="KW-0804">Transcription</keyword>